<proteinExistence type="predicted"/>
<dbReference type="RefSeq" id="WP_143046949.1">
    <property type="nucleotide sequence ID" value="NZ_FNON01000001.1"/>
</dbReference>
<keyword evidence="3" id="KW-1185">Reference proteome</keyword>
<gene>
    <name evidence="2" type="ORF">SAMN05421504_101369</name>
</gene>
<name>A0A1H2SW10_9PSEU</name>
<accession>A0A1H2SW10</accession>
<dbReference type="STRING" id="589385.SAMN05421504_101369"/>
<organism evidence="2 3">
    <name type="scientific">Amycolatopsis xylanica</name>
    <dbReference type="NCBI Taxonomy" id="589385"/>
    <lineage>
        <taxon>Bacteria</taxon>
        <taxon>Bacillati</taxon>
        <taxon>Actinomycetota</taxon>
        <taxon>Actinomycetes</taxon>
        <taxon>Pseudonocardiales</taxon>
        <taxon>Pseudonocardiaceae</taxon>
        <taxon>Amycolatopsis</taxon>
    </lineage>
</organism>
<evidence type="ECO:0000256" key="1">
    <source>
        <dbReference type="SAM" id="MobiDB-lite"/>
    </source>
</evidence>
<dbReference type="EMBL" id="FNON01000001">
    <property type="protein sequence ID" value="SDW35863.1"/>
    <property type="molecule type" value="Genomic_DNA"/>
</dbReference>
<evidence type="ECO:0000313" key="2">
    <source>
        <dbReference type="EMBL" id="SDW35863.1"/>
    </source>
</evidence>
<reference evidence="2 3" key="1">
    <citation type="submission" date="2016-10" db="EMBL/GenBank/DDBJ databases">
        <authorList>
            <person name="de Groot N.N."/>
        </authorList>
    </citation>
    <scope>NUCLEOTIDE SEQUENCE [LARGE SCALE GENOMIC DNA]</scope>
    <source>
        <strain evidence="2 3">CPCC 202699</strain>
    </source>
</reference>
<dbReference type="Proteomes" id="UP000199515">
    <property type="component" value="Unassembled WGS sequence"/>
</dbReference>
<feature type="region of interest" description="Disordered" evidence="1">
    <location>
        <begin position="1"/>
        <end position="21"/>
    </location>
</feature>
<sequence>MPEEETPVGRHAPEGDVDQVDPDEIAANMRSAVARLRGQVTDVYNMVVNDRPRPDTPRSGQPHLNS</sequence>
<evidence type="ECO:0000313" key="3">
    <source>
        <dbReference type="Proteomes" id="UP000199515"/>
    </source>
</evidence>
<dbReference type="AlphaFoldDB" id="A0A1H2SW10"/>
<protein>
    <submittedName>
        <fullName evidence="2">Uncharacterized protein</fullName>
    </submittedName>
</protein>